<reference evidence="3" key="2">
    <citation type="submission" date="2020-09" db="EMBL/GenBank/DDBJ databases">
        <authorList>
            <person name="Sun Q."/>
            <person name="Zhou Y."/>
        </authorList>
    </citation>
    <scope>NUCLEOTIDE SEQUENCE</scope>
    <source>
        <strain evidence="3">CGMCC 4.7306</strain>
    </source>
</reference>
<dbReference type="PANTHER" id="PTHR43638">
    <property type="entry name" value="OXIDOREDUCTASE, ALDO/KETO REDUCTASE FAMILY PROTEIN"/>
    <property type="match status" value="1"/>
</dbReference>
<feature type="domain" description="NADP-dependent oxidoreductase" evidence="2">
    <location>
        <begin position="42"/>
        <end position="317"/>
    </location>
</feature>
<dbReference type="InterPro" id="IPR023210">
    <property type="entry name" value="NADP_OxRdtase_dom"/>
</dbReference>
<evidence type="ECO:0000313" key="4">
    <source>
        <dbReference type="Proteomes" id="UP000613840"/>
    </source>
</evidence>
<feature type="region of interest" description="Disordered" evidence="1">
    <location>
        <begin position="1"/>
        <end position="28"/>
    </location>
</feature>
<dbReference type="Proteomes" id="UP000613840">
    <property type="component" value="Unassembled WGS sequence"/>
</dbReference>
<dbReference type="InterPro" id="IPR036812">
    <property type="entry name" value="NAD(P)_OxRdtase_dom_sf"/>
</dbReference>
<evidence type="ECO:0000256" key="1">
    <source>
        <dbReference type="SAM" id="MobiDB-lite"/>
    </source>
</evidence>
<dbReference type="CDD" id="cd19088">
    <property type="entry name" value="AKR_AKR13B1"/>
    <property type="match status" value="1"/>
</dbReference>
<dbReference type="GO" id="GO:0016491">
    <property type="term" value="F:oxidoreductase activity"/>
    <property type="evidence" value="ECO:0007669"/>
    <property type="project" value="InterPro"/>
</dbReference>
<dbReference type="NCBIfam" id="NF007695">
    <property type="entry name" value="PRK10376.1"/>
    <property type="match status" value="1"/>
</dbReference>
<name>A0A917SG25_9ACTN</name>
<keyword evidence="4" id="KW-1185">Reference proteome</keyword>
<dbReference type="EMBL" id="BMMZ01000015">
    <property type="protein sequence ID" value="GGL80192.1"/>
    <property type="molecule type" value="Genomic_DNA"/>
</dbReference>
<protein>
    <submittedName>
        <fullName evidence="3">Oxidoreductase</fullName>
    </submittedName>
</protein>
<reference evidence="3" key="1">
    <citation type="journal article" date="2014" name="Int. J. Syst. Evol. Microbiol.">
        <title>Complete genome sequence of Corynebacterium casei LMG S-19264T (=DSM 44701T), isolated from a smear-ripened cheese.</title>
        <authorList>
            <consortium name="US DOE Joint Genome Institute (JGI-PGF)"/>
            <person name="Walter F."/>
            <person name="Albersmeier A."/>
            <person name="Kalinowski J."/>
            <person name="Ruckert C."/>
        </authorList>
    </citation>
    <scope>NUCLEOTIDE SEQUENCE</scope>
    <source>
        <strain evidence="3">CGMCC 4.7306</strain>
    </source>
</reference>
<organism evidence="3 4">
    <name type="scientific">Microlunatus endophyticus</name>
    <dbReference type="NCBI Taxonomy" id="1716077"/>
    <lineage>
        <taxon>Bacteria</taxon>
        <taxon>Bacillati</taxon>
        <taxon>Actinomycetota</taxon>
        <taxon>Actinomycetes</taxon>
        <taxon>Propionibacteriales</taxon>
        <taxon>Propionibacteriaceae</taxon>
        <taxon>Microlunatus</taxon>
    </lineage>
</organism>
<proteinExistence type="predicted"/>
<dbReference type="SUPFAM" id="SSF51430">
    <property type="entry name" value="NAD(P)-linked oxidoreductase"/>
    <property type="match status" value="1"/>
</dbReference>
<evidence type="ECO:0000259" key="2">
    <source>
        <dbReference type="Pfam" id="PF00248"/>
    </source>
</evidence>
<gene>
    <name evidence="3" type="ORF">GCM10011575_43060</name>
</gene>
<dbReference type="Gene3D" id="3.20.20.100">
    <property type="entry name" value="NADP-dependent oxidoreductase domain"/>
    <property type="match status" value="1"/>
</dbReference>
<comment type="caution">
    <text evidence="3">The sequence shown here is derived from an EMBL/GenBank/DDBJ whole genome shotgun (WGS) entry which is preliminary data.</text>
</comment>
<evidence type="ECO:0000313" key="3">
    <source>
        <dbReference type="EMBL" id="GGL80192.1"/>
    </source>
</evidence>
<sequence length="323" mass="34630">MTTNPDTTNPDTTNPDTTNPDTDAPSAAAAGTWQLGDRTVNRLGFGAMRLPGMPWEPPHSRTDALAVLHRAVELGINHIDTAAFYFSAIRSSNELINTALQPYPDDLVITTKVGPSRSRDQQFEPMARPDQLRSQVEENLRQLGRDELDVVNLRWGSGHDKEPGSIAEHLGALVELRDAGLLRNIGISNITAEQLTEALGITEIVCVQNQYGLTNRRDDDDLLELCGQHGVAFVPFFAVAAGAPGQQATAEPGRGELETVAAAHHATPAQIRIAWTLHRGPHVLAIPGTGNPDHLAENVAAAGIRLTADELALLDAMARPAAS</sequence>
<dbReference type="PRINTS" id="PR00069">
    <property type="entry name" value="ALDKETRDTASE"/>
</dbReference>
<dbReference type="InterPro" id="IPR020471">
    <property type="entry name" value="AKR"/>
</dbReference>
<dbReference type="RefSeq" id="WP_188897721.1">
    <property type="nucleotide sequence ID" value="NZ_BMMZ01000015.1"/>
</dbReference>
<accession>A0A917SG25</accession>
<dbReference type="PANTHER" id="PTHR43638:SF3">
    <property type="entry name" value="ALDEHYDE REDUCTASE"/>
    <property type="match status" value="1"/>
</dbReference>
<dbReference type="AlphaFoldDB" id="A0A917SG25"/>
<dbReference type="Pfam" id="PF00248">
    <property type="entry name" value="Aldo_ket_red"/>
    <property type="match status" value="1"/>
</dbReference>